<dbReference type="Proteomes" id="UP000824890">
    <property type="component" value="Unassembled WGS sequence"/>
</dbReference>
<feature type="region of interest" description="Disordered" evidence="1">
    <location>
        <begin position="291"/>
        <end position="331"/>
    </location>
</feature>
<feature type="non-terminal residue" evidence="2">
    <location>
        <position position="1"/>
    </location>
</feature>
<organism evidence="2 3">
    <name type="scientific">Brassica napus</name>
    <name type="common">Rape</name>
    <dbReference type="NCBI Taxonomy" id="3708"/>
    <lineage>
        <taxon>Eukaryota</taxon>
        <taxon>Viridiplantae</taxon>
        <taxon>Streptophyta</taxon>
        <taxon>Embryophyta</taxon>
        <taxon>Tracheophyta</taxon>
        <taxon>Spermatophyta</taxon>
        <taxon>Magnoliopsida</taxon>
        <taxon>eudicotyledons</taxon>
        <taxon>Gunneridae</taxon>
        <taxon>Pentapetalae</taxon>
        <taxon>rosids</taxon>
        <taxon>malvids</taxon>
        <taxon>Brassicales</taxon>
        <taxon>Brassicaceae</taxon>
        <taxon>Brassiceae</taxon>
        <taxon>Brassica</taxon>
    </lineage>
</organism>
<sequence>PFANLVVFALFRNDEFTIQPNPPRREPSETRRHVDLTEEDEIIRIPAFSIDADRPLKLEARIEFPNGDFGKVHMTYEGLNRHCFGCKRSQSLAYQALTGPVGNFRGNVPNNKRPRFPNGDVSQRSPTRAGFPGQSKGEKRHKESESYWTTKANSGRDAPPKSMDGRRLEGHERYPHHQGKTIWTTTRGRGRIRWNATNAREDASRIDQGSDITLISHKLPNKVGDHGLREMKVKAAAPPERLQTRNIKVLLPLRKQTRNKPYQEGYKCVTVRMDKDPHAILTRDNGTVVIREGGIRSSPPAPRSVSPPLRLRDESEEQPRPNDMVLTREEEAEVDKLADEFGDPGYDAEIIDAISQLSPANAVNKENGAMTGAEKEPQPTTMNQMKNKSAGSSKIPQASSGQSRAGGTGEEKKKSYLSSELKGAQASKKLN</sequence>
<comment type="caution">
    <text evidence="2">The sequence shown here is derived from an EMBL/GenBank/DDBJ whole genome shotgun (WGS) entry which is preliminary data.</text>
</comment>
<feature type="compositionally biased region" description="Polar residues" evidence="1">
    <location>
        <begin position="378"/>
        <end position="405"/>
    </location>
</feature>
<proteinExistence type="predicted"/>
<reference evidence="2 3" key="1">
    <citation type="submission" date="2021-05" db="EMBL/GenBank/DDBJ databases">
        <title>Genome Assembly of Synthetic Allotetraploid Brassica napus Reveals Homoeologous Exchanges between Subgenomes.</title>
        <authorList>
            <person name="Davis J.T."/>
        </authorList>
    </citation>
    <scope>NUCLEOTIDE SEQUENCE [LARGE SCALE GENOMIC DNA]</scope>
    <source>
        <strain evidence="3">cv. Da-Ae</strain>
        <tissue evidence="2">Seedling</tissue>
    </source>
</reference>
<feature type="compositionally biased region" description="Basic and acidic residues" evidence="1">
    <location>
        <begin position="310"/>
        <end position="331"/>
    </location>
</feature>
<keyword evidence="3" id="KW-1185">Reference proteome</keyword>
<gene>
    <name evidence="2" type="ORF">HID58_075895</name>
</gene>
<feature type="region of interest" description="Disordered" evidence="1">
    <location>
        <begin position="101"/>
        <end position="174"/>
    </location>
</feature>
<feature type="region of interest" description="Disordered" evidence="1">
    <location>
        <begin position="364"/>
        <end position="431"/>
    </location>
</feature>
<evidence type="ECO:0000256" key="1">
    <source>
        <dbReference type="SAM" id="MobiDB-lite"/>
    </source>
</evidence>
<accession>A0ABQ7YNM9</accession>
<feature type="compositionally biased region" description="Basic and acidic residues" evidence="1">
    <location>
        <begin position="163"/>
        <end position="174"/>
    </location>
</feature>
<feature type="compositionally biased region" description="Basic and acidic residues" evidence="1">
    <location>
        <begin position="136"/>
        <end position="145"/>
    </location>
</feature>
<protein>
    <submittedName>
        <fullName evidence="2">Uncharacterized protein</fullName>
    </submittedName>
</protein>
<evidence type="ECO:0000313" key="3">
    <source>
        <dbReference type="Proteomes" id="UP000824890"/>
    </source>
</evidence>
<feature type="non-terminal residue" evidence="2">
    <location>
        <position position="431"/>
    </location>
</feature>
<name>A0ABQ7YNM9_BRANA</name>
<evidence type="ECO:0000313" key="2">
    <source>
        <dbReference type="EMBL" id="KAH0868873.1"/>
    </source>
</evidence>
<dbReference type="EMBL" id="JAGKQM010000017">
    <property type="protein sequence ID" value="KAH0868873.1"/>
    <property type="molecule type" value="Genomic_DNA"/>
</dbReference>